<reference evidence="2 3" key="1">
    <citation type="journal article" date="2024" name="J Genomics">
        <title>Draft genome sequencing and assembly of Favolaschia claudopus CIRM-BRFM 2984 isolated from oak limbs.</title>
        <authorList>
            <person name="Navarro D."/>
            <person name="Drula E."/>
            <person name="Chaduli D."/>
            <person name="Cazenave R."/>
            <person name="Ahrendt S."/>
            <person name="Wang J."/>
            <person name="Lipzen A."/>
            <person name="Daum C."/>
            <person name="Barry K."/>
            <person name="Grigoriev I.V."/>
            <person name="Favel A."/>
            <person name="Rosso M.N."/>
            <person name="Martin F."/>
        </authorList>
    </citation>
    <scope>NUCLEOTIDE SEQUENCE [LARGE SCALE GENOMIC DNA]</scope>
    <source>
        <strain evidence="2 3">CIRM-BRFM 2984</strain>
    </source>
</reference>
<sequence>MGVKLVSGSQDSSEQYSGEAGPRSVRSLGRALIRFIRALWVWLTTCLYDLSRQRVLAVSSPTNHLIWGDWEKGLDDIYQSRVYQQTASEHGEFQIRASSPNEPTLCSDAQVAALLSSVKHRLSETEKDSCPCIPFDDVHDELLPPPPQIFHGRTQELNRLVDLFALPPQLHRRQSGQVIVTLQPSAPGAGTSALALVLLHRPEIISAFGAHRIRLRLGQPSDTLPHAPRPVFSYSRILTALTLCPHRTLVVLDNDSAADDRDRDIYTPLFRWLVRMPHVSLLLAGPLPMPDSAIISLRGIRMQTIQVGPLALYDARALFRAIADLPACPGRVECEAEHIKHKGGRKGNEEEDEHAREDDEILVDVSLPGAPPSRALSLDCHRYPMCAWSYPSTFRRSAHPPDITSPATTMFTPWHPSITFPHSQSDLLKEDDDDEEEANTVLVDVSLPTAVAATTITSLRLASETRESHTPSSHSDAPTGYPPPSLSLYTTCPSTTTFIPCSPSHPSITCTFTHSSQSLSHSHSHRRKFHAQALDPISISMQHQIDALLLHHAQLLPERIVRLAQRAQYEPLGFLLASCVEEAQAQAQAP</sequence>
<dbReference type="AlphaFoldDB" id="A0AAW0DXC6"/>
<feature type="region of interest" description="Disordered" evidence="1">
    <location>
        <begin position="461"/>
        <end position="482"/>
    </location>
</feature>
<proteinExistence type="predicted"/>
<name>A0AAW0DXC6_9AGAR</name>
<dbReference type="EMBL" id="JAWWNJ010000005">
    <property type="protein sequence ID" value="KAK7055816.1"/>
    <property type="molecule type" value="Genomic_DNA"/>
</dbReference>
<evidence type="ECO:0000313" key="3">
    <source>
        <dbReference type="Proteomes" id="UP001362999"/>
    </source>
</evidence>
<keyword evidence="3" id="KW-1185">Reference proteome</keyword>
<comment type="caution">
    <text evidence="2">The sequence shown here is derived from an EMBL/GenBank/DDBJ whole genome shotgun (WGS) entry which is preliminary data.</text>
</comment>
<organism evidence="2 3">
    <name type="scientific">Favolaschia claudopus</name>
    <dbReference type="NCBI Taxonomy" id="2862362"/>
    <lineage>
        <taxon>Eukaryota</taxon>
        <taxon>Fungi</taxon>
        <taxon>Dikarya</taxon>
        <taxon>Basidiomycota</taxon>
        <taxon>Agaricomycotina</taxon>
        <taxon>Agaricomycetes</taxon>
        <taxon>Agaricomycetidae</taxon>
        <taxon>Agaricales</taxon>
        <taxon>Marasmiineae</taxon>
        <taxon>Mycenaceae</taxon>
        <taxon>Favolaschia</taxon>
    </lineage>
</organism>
<feature type="compositionally biased region" description="Polar residues" evidence="1">
    <location>
        <begin position="7"/>
        <end position="16"/>
    </location>
</feature>
<dbReference type="Proteomes" id="UP001362999">
    <property type="component" value="Unassembled WGS sequence"/>
</dbReference>
<gene>
    <name evidence="2" type="ORF">R3P38DRAFT_1368725</name>
</gene>
<accession>A0AAW0DXC6</accession>
<evidence type="ECO:0000256" key="1">
    <source>
        <dbReference type="SAM" id="MobiDB-lite"/>
    </source>
</evidence>
<protein>
    <submittedName>
        <fullName evidence="2">Uncharacterized protein</fullName>
    </submittedName>
</protein>
<feature type="region of interest" description="Disordered" evidence="1">
    <location>
        <begin position="1"/>
        <end position="22"/>
    </location>
</feature>
<evidence type="ECO:0000313" key="2">
    <source>
        <dbReference type="EMBL" id="KAK7055816.1"/>
    </source>
</evidence>